<feature type="compositionally biased region" description="Basic and acidic residues" evidence="1">
    <location>
        <begin position="80"/>
        <end position="95"/>
    </location>
</feature>
<proteinExistence type="predicted"/>
<dbReference type="EMBL" id="QPFP01000065">
    <property type="protein sequence ID" value="TEB24617.1"/>
    <property type="molecule type" value="Genomic_DNA"/>
</dbReference>
<feature type="region of interest" description="Disordered" evidence="1">
    <location>
        <begin position="1"/>
        <end position="108"/>
    </location>
</feature>
<feature type="compositionally biased region" description="Basic and acidic residues" evidence="1">
    <location>
        <begin position="201"/>
        <end position="211"/>
    </location>
</feature>
<name>A0A4Y7SRX1_COPMI</name>
<evidence type="ECO:0000313" key="2">
    <source>
        <dbReference type="EMBL" id="TEB24617.1"/>
    </source>
</evidence>
<dbReference type="AlphaFoldDB" id="A0A4Y7SRX1"/>
<feature type="compositionally biased region" description="Low complexity" evidence="1">
    <location>
        <begin position="180"/>
        <end position="190"/>
    </location>
</feature>
<feature type="compositionally biased region" description="Basic and acidic residues" evidence="1">
    <location>
        <begin position="30"/>
        <end position="52"/>
    </location>
</feature>
<comment type="caution">
    <text evidence="2">The sequence shown here is derived from an EMBL/GenBank/DDBJ whole genome shotgun (WGS) entry which is preliminary data.</text>
</comment>
<organism evidence="2 3">
    <name type="scientific">Coprinellus micaceus</name>
    <name type="common">Glistening ink-cap mushroom</name>
    <name type="synonym">Coprinus micaceus</name>
    <dbReference type="NCBI Taxonomy" id="71717"/>
    <lineage>
        <taxon>Eukaryota</taxon>
        <taxon>Fungi</taxon>
        <taxon>Dikarya</taxon>
        <taxon>Basidiomycota</taxon>
        <taxon>Agaricomycotina</taxon>
        <taxon>Agaricomycetes</taxon>
        <taxon>Agaricomycetidae</taxon>
        <taxon>Agaricales</taxon>
        <taxon>Agaricineae</taxon>
        <taxon>Psathyrellaceae</taxon>
        <taxon>Coprinellus</taxon>
    </lineage>
</organism>
<keyword evidence="3" id="KW-1185">Reference proteome</keyword>
<gene>
    <name evidence="2" type="ORF">FA13DRAFT_1714617</name>
</gene>
<sequence length="211" mass="23207">MKVRVDEPNEEKRATKLSRRRNGTTWPRVGKPEGEGKEAKRGWRRRREEAIARRMRPKRREESDPGCGGAAKAGKRQGRKRDIGKEREEKEKGGNEAEESDSRPPGTYLCCSAVAAAAVVADLAVGRRRRAGRARWRKVEGTTAGQGRPGSSRVVGTHRGVARQRTDGFDWTGKHGQSNPTGPETLTLETPPDDCALDEGAGERRADEEAG</sequence>
<feature type="region of interest" description="Disordered" evidence="1">
    <location>
        <begin position="127"/>
        <end position="211"/>
    </location>
</feature>
<accession>A0A4Y7SRX1</accession>
<protein>
    <submittedName>
        <fullName evidence="2">Uncharacterized protein</fullName>
    </submittedName>
</protein>
<reference evidence="2 3" key="1">
    <citation type="journal article" date="2019" name="Nat. Ecol. Evol.">
        <title>Megaphylogeny resolves global patterns of mushroom evolution.</title>
        <authorList>
            <person name="Varga T."/>
            <person name="Krizsan K."/>
            <person name="Foldi C."/>
            <person name="Dima B."/>
            <person name="Sanchez-Garcia M."/>
            <person name="Sanchez-Ramirez S."/>
            <person name="Szollosi G.J."/>
            <person name="Szarkandi J.G."/>
            <person name="Papp V."/>
            <person name="Albert L."/>
            <person name="Andreopoulos W."/>
            <person name="Angelini C."/>
            <person name="Antonin V."/>
            <person name="Barry K.W."/>
            <person name="Bougher N.L."/>
            <person name="Buchanan P."/>
            <person name="Buyck B."/>
            <person name="Bense V."/>
            <person name="Catcheside P."/>
            <person name="Chovatia M."/>
            <person name="Cooper J."/>
            <person name="Damon W."/>
            <person name="Desjardin D."/>
            <person name="Finy P."/>
            <person name="Geml J."/>
            <person name="Haridas S."/>
            <person name="Hughes K."/>
            <person name="Justo A."/>
            <person name="Karasinski D."/>
            <person name="Kautmanova I."/>
            <person name="Kiss B."/>
            <person name="Kocsube S."/>
            <person name="Kotiranta H."/>
            <person name="LaButti K.M."/>
            <person name="Lechner B.E."/>
            <person name="Liimatainen K."/>
            <person name="Lipzen A."/>
            <person name="Lukacs Z."/>
            <person name="Mihaltcheva S."/>
            <person name="Morgado L.N."/>
            <person name="Niskanen T."/>
            <person name="Noordeloos M.E."/>
            <person name="Ohm R.A."/>
            <person name="Ortiz-Santana B."/>
            <person name="Ovrebo C."/>
            <person name="Racz N."/>
            <person name="Riley R."/>
            <person name="Savchenko A."/>
            <person name="Shiryaev A."/>
            <person name="Soop K."/>
            <person name="Spirin V."/>
            <person name="Szebenyi C."/>
            <person name="Tomsovsky M."/>
            <person name="Tulloss R.E."/>
            <person name="Uehling J."/>
            <person name="Grigoriev I.V."/>
            <person name="Vagvolgyi C."/>
            <person name="Papp T."/>
            <person name="Martin F.M."/>
            <person name="Miettinen O."/>
            <person name="Hibbett D.S."/>
            <person name="Nagy L.G."/>
        </authorList>
    </citation>
    <scope>NUCLEOTIDE SEQUENCE [LARGE SCALE GENOMIC DNA]</scope>
    <source>
        <strain evidence="2 3">FP101781</strain>
    </source>
</reference>
<feature type="compositionally biased region" description="Basic and acidic residues" evidence="1">
    <location>
        <begin position="1"/>
        <end position="14"/>
    </location>
</feature>
<evidence type="ECO:0000256" key="1">
    <source>
        <dbReference type="SAM" id="MobiDB-lite"/>
    </source>
</evidence>
<evidence type="ECO:0000313" key="3">
    <source>
        <dbReference type="Proteomes" id="UP000298030"/>
    </source>
</evidence>
<dbReference type="Proteomes" id="UP000298030">
    <property type="component" value="Unassembled WGS sequence"/>
</dbReference>
<feature type="compositionally biased region" description="Basic residues" evidence="1">
    <location>
        <begin position="127"/>
        <end position="136"/>
    </location>
</feature>